<feature type="domain" description="N-acetyltransferase" evidence="3">
    <location>
        <begin position="18"/>
        <end position="176"/>
    </location>
</feature>
<dbReference type="PANTHER" id="PTHR43877:SF2">
    <property type="entry name" value="AMINOALKYLPHOSPHONATE N-ACETYLTRANSFERASE-RELATED"/>
    <property type="match status" value="1"/>
</dbReference>
<evidence type="ECO:0000256" key="2">
    <source>
        <dbReference type="ARBA" id="ARBA00023315"/>
    </source>
</evidence>
<dbReference type="CDD" id="cd04301">
    <property type="entry name" value="NAT_SF"/>
    <property type="match status" value="1"/>
</dbReference>
<dbReference type="InterPro" id="IPR000182">
    <property type="entry name" value="GNAT_dom"/>
</dbReference>
<dbReference type="EMBL" id="JABAHY010000014">
    <property type="protein sequence ID" value="NLS10762.1"/>
    <property type="molecule type" value="Genomic_DNA"/>
</dbReference>
<dbReference type="GO" id="GO:0016747">
    <property type="term" value="F:acyltransferase activity, transferring groups other than amino-acyl groups"/>
    <property type="evidence" value="ECO:0007669"/>
    <property type="project" value="InterPro"/>
</dbReference>
<dbReference type="Proteomes" id="UP000523139">
    <property type="component" value="Unassembled WGS sequence"/>
</dbReference>
<dbReference type="PANTHER" id="PTHR43877">
    <property type="entry name" value="AMINOALKYLPHOSPHONATE N-ACETYLTRANSFERASE-RELATED-RELATED"/>
    <property type="match status" value="1"/>
</dbReference>
<name>A0A7X8YEZ2_9MICC</name>
<dbReference type="RefSeq" id="WP_168888248.1">
    <property type="nucleotide sequence ID" value="NZ_JABAHY010000014.1"/>
</dbReference>
<dbReference type="AlphaFoldDB" id="A0A7X8YEZ2"/>
<proteinExistence type="predicted"/>
<dbReference type="InterPro" id="IPR016181">
    <property type="entry name" value="Acyl_CoA_acyltransferase"/>
</dbReference>
<keyword evidence="2" id="KW-0012">Acyltransferase</keyword>
<protein>
    <submittedName>
        <fullName evidence="4">GNAT family N-acetyltransferase</fullName>
    </submittedName>
</protein>
<evidence type="ECO:0000313" key="4">
    <source>
        <dbReference type="EMBL" id="NLS10762.1"/>
    </source>
</evidence>
<reference evidence="4 5" key="1">
    <citation type="submission" date="2020-04" db="EMBL/GenBank/DDBJ databases">
        <title>Nesterenkonia sp. nov., isolated from marine sediment.</title>
        <authorList>
            <person name="Zhang G."/>
        </authorList>
    </citation>
    <scope>NUCLEOTIDE SEQUENCE [LARGE SCALE GENOMIC DNA]</scope>
    <source>
        <strain evidence="4 5">MY13</strain>
    </source>
</reference>
<dbReference type="PROSITE" id="PS51186">
    <property type="entry name" value="GNAT"/>
    <property type="match status" value="1"/>
</dbReference>
<dbReference type="Gene3D" id="3.40.630.30">
    <property type="match status" value="1"/>
</dbReference>
<gene>
    <name evidence="4" type="ORF">HGQ17_12320</name>
</gene>
<evidence type="ECO:0000256" key="1">
    <source>
        <dbReference type="ARBA" id="ARBA00022679"/>
    </source>
</evidence>
<organism evidence="4 5">
    <name type="scientific">Nesterenkonia sedimenti</name>
    <dbReference type="NCBI Taxonomy" id="1463632"/>
    <lineage>
        <taxon>Bacteria</taxon>
        <taxon>Bacillati</taxon>
        <taxon>Actinomycetota</taxon>
        <taxon>Actinomycetes</taxon>
        <taxon>Micrococcales</taxon>
        <taxon>Micrococcaceae</taxon>
        <taxon>Nesterenkonia</taxon>
    </lineage>
</organism>
<evidence type="ECO:0000313" key="5">
    <source>
        <dbReference type="Proteomes" id="UP000523139"/>
    </source>
</evidence>
<accession>A0A7X8YEZ2</accession>
<dbReference type="SUPFAM" id="SSF55729">
    <property type="entry name" value="Acyl-CoA N-acyltransferases (Nat)"/>
    <property type="match status" value="1"/>
</dbReference>
<sequence>MQANTPSGQGIAHSRWVVEHVAADDPRAVALQEAMGAEIGPRYADRHGGNLANLEGRTDHPAGTITPESVLTTVLVTDEQNRPVAQGLLRDLDGTPEVKRVYVVPEARGKGAASTLMDALEEAARATGAPRLILQTGDRQPDAEALYQKRGWQRIPIYWPYIAADYSRCYEKVFRHG</sequence>
<comment type="caution">
    <text evidence="4">The sequence shown here is derived from an EMBL/GenBank/DDBJ whole genome shotgun (WGS) entry which is preliminary data.</text>
</comment>
<dbReference type="Pfam" id="PF00583">
    <property type="entry name" value="Acetyltransf_1"/>
    <property type="match status" value="1"/>
</dbReference>
<evidence type="ECO:0000259" key="3">
    <source>
        <dbReference type="PROSITE" id="PS51186"/>
    </source>
</evidence>
<keyword evidence="1 4" id="KW-0808">Transferase</keyword>
<dbReference type="InterPro" id="IPR050832">
    <property type="entry name" value="Bact_Acetyltransf"/>
</dbReference>
<keyword evidence="5" id="KW-1185">Reference proteome</keyword>